<evidence type="ECO:0000256" key="5">
    <source>
        <dbReference type="PROSITE-ProRule" id="PRU00176"/>
    </source>
</evidence>
<evidence type="ECO:0000259" key="7">
    <source>
        <dbReference type="PROSITE" id="PS50102"/>
    </source>
</evidence>
<proteinExistence type="inferred from homology"/>
<evidence type="ECO:0000256" key="4">
    <source>
        <dbReference type="ARBA" id="ARBA00023274"/>
    </source>
</evidence>
<dbReference type="InterPro" id="IPR003954">
    <property type="entry name" value="RRM_euk-type"/>
</dbReference>
<dbReference type="GO" id="GO:1990904">
    <property type="term" value="C:ribonucleoprotein complex"/>
    <property type="evidence" value="ECO:0007669"/>
    <property type="project" value="UniProtKB-KW"/>
</dbReference>
<feature type="region of interest" description="Disordered" evidence="6">
    <location>
        <begin position="325"/>
        <end position="354"/>
    </location>
</feature>
<gene>
    <name evidence="8" type="ORF">C6P46_002423</name>
</gene>
<dbReference type="SMART" id="SM00361">
    <property type="entry name" value="RRM_1"/>
    <property type="match status" value="2"/>
</dbReference>
<feature type="domain" description="RRM" evidence="7">
    <location>
        <begin position="257"/>
        <end position="329"/>
    </location>
</feature>
<dbReference type="PROSITE" id="PS50102">
    <property type="entry name" value="RRM"/>
    <property type="match status" value="3"/>
</dbReference>
<dbReference type="InterPro" id="IPR012677">
    <property type="entry name" value="Nucleotide-bd_a/b_plait_sf"/>
</dbReference>
<comment type="caution">
    <text evidence="8">The sequence shown here is derived from an EMBL/GenBank/DDBJ whole genome shotgun (WGS) entry which is preliminary data.</text>
</comment>
<dbReference type="SMART" id="SM00360">
    <property type="entry name" value="RRM"/>
    <property type="match status" value="3"/>
</dbReference>
<dbReference type="Pfam" id="PF00076">
    <property type="entry name" value="RRM_1"/>
    <property type="match status" value="3"/>
</dbReference>
<dbReference type="Gene3D" id="3.30.1740.20">
    <property type="entry name" value="Ribosomal protein S26e"/>
    <property type="match status" value="1"/>
</dbReference>
<dbReference type="Gene3D" id="3.30.70.330">
    <property type="match status" value="3"/>
</dbReference>
<dbReference type="PANTHER" id="PTHR47640">
    <property type="entry name" value="TRNA SELENOCYSTEINE 1-ASSOCIATED PROTEIN 1-RELATED-RELATED"/>
    <property type="match status" value="1"/>
</dbReference>
<feature type="compositionally biased region" description="Gly residues" evidence="6">
    <location>
        <begin position="206"/>
        <end position="217"/>
    </location>
</feature>
<dbReference type="GO" id="GO:0006412">
    <property type="term" value="P:translation"/>
    <property type="evidence" value="ECO:0007669"/>
    <property type="project" value="InterPro"/>
</dbReference>
<feature type="domain" description="RRM" evidence="7">
    <location>
        <begin position="28"/>
        <end position="107"/>
    </location>
</feature>
<dbReference type="Proteomes" id="UP000777482">
    <property type="component" value="Unassembled WGS sequence"/>
</dbReference>
<keyword evidence="2 5" id="KW-0694">RNA-binding</keyword>
<keyword evidence="3" id="KW-0689">Ribosomal protein</keyword>
<dbReference type="Pfam" id="PF01283">
    <property type="entry name" value="Ribosomal_S26e"/>
    <property type="match status" value="1"/>
</dbReference>
<dbReference type="InterPro" id="IPR035979">
    <property type="entry name" value="RBD_domain_sf"/>
</dbReference>
<keyword evidence="9" id="KW-1185">Reference proteome</keyword>
<feature type="region of interest" description="Disordered" evidence="6">
    <location>
        <begin position="1"/>
        <end position="24"/>
    </location>
</feature>
<dbReference type="InterPro" id="IPR038551">
    <property type="entry name" value="Ribosomal_eS26_sf"/>
</dbReference>
<dbReference type="EMBL" id="PUHQ01000019">
    <property type="protein sequence ID" value="KAG0663527.1"/>
    <property type="molecule type" value="Genomic_DNA"/>
</dbReference>
<evidence type="ECO:0000256" key="2">
    <source>
        <dbReference type="ARBA" id="ARBA00022884"/>
    </source>
</evidence>
<comment type="similarity">
    <text evidence="1">Belongs to the eukaryotic ribosomal protein eS26 family.</text>
</comment>
<dbReference type="CDD" id="cd12614">
    <property type="entry name" value="RRM1_PUB1"/>
    <property type="match status" value="1"/>
</dbReference>
<dbReference type="InterPro" id="IPR047864">
    <property type="entry name" value="Ribosomal_eS26_CS"/>
</dbReference>
<sequence>MDAFPASVPPAYGQPSMVGPGGEPPKRAHLYVGNLSPRVTEYMLQEIFAVAGPVLGVKIIPDRSMQHGGINYGFVEYHEMRSAETALQALNGRRIFDLEVRVNWAYQNTNTQKEDLSQHYHLFVGDLSPEVNDAVLQKAFSAFGSLSDARVMWDANTGKSRGYGFLAFRDRTDAEQAINAMNGEWLGARAIRVNWANQKNNQGVPQPGGGPGMSSGGGPPPTSVSALSVEGAFSSRTVDFCWWQLDAVINQAPAHNTTVYVGNLVPYATQADLAPLFQSIGHVFEIRLQADRGFAFVKYATHELAASAIVNLNGTMVHGRPLKLSWGKESGREPAPGGYPQGGGHAPQPMAAGAPQDPVAAAAAMAAWQAQYGAQWAAYVQQQQAMQQKQGVVTKKRRAGGRNKKGRGHVASIRCSNCSRMCPKDKAVRRFTVRNMVESAAIRDLSDASVYSEYALPKLYLKIHYCISCAIHAHVVRVRSRVGRRNRAPPVRVRFNKDGKKISPAAQNAVAAARS</sequence>
<dbReference type="InterPro" id="IPR050825">
    <property type="entry name" value="RBM42_RBP45_47-like"/>
</dbReference>
<accession>A0A9P7B866</accession>
<dbReference type="CDD" id="cd12619">
    <property type="entry name" value="RRM2_PUB1"/>
    <property type="match status" value="1"/>
</dbReference>
<feature type="region of interest" description="Disordered" evidence="6">
    <location>
        <begin position="199"/>
        <end position="226"/>
    </location>
</feature>
<evidence type="ECO:0000256" key="6">
    <source>
        <dbReference type="SAM" id="MobiDB-lite"/>
    </source>
</evidence>
<feature type="domain" description="RRM" evidence="7">
    <location>
        <begin position="120"/>
        <end position="198"/>
    </location>
</feature>
<evidence type="ECO:0000313" key="9">
    <source>
        <dbReference type="Proteomes" id="UP000777482"/>
    </source>
</evidence>
<dbReference type="OrthoDB" id="8093034at2759"/>
<reference evidence="8 9" key="1">
    <citation type="submission" date="2020-11" db="EMBL/GenBank/DDBJ databases">
        <title>Kefir isolates.</title>
        <authorList>
            <person name="Marcisauskas S."/>
            <person name="Kim Y."/>
            <person name="Blasche S."/>
        </authorList>
    </citation>
    <scope>NUCLEOTIDE SEQUENCE [LARGE SCALE GENOMIC DNA]</scope>
    <source>
        <strain evidence="8 9">KR</strain>
    </source>
</reference>
<name>A0A9P7B866_RHOMI</name>
<dbReference type="PROSITE" id="PS00733">
    <property type="entry name" value="RIBOSOMAL_S26E"/>
    <property type="match status" value="1"/>
</dbReference>
<dbReference type="FunFam" id="3.30.1740.20:FF:000001">
    <property type="entry name" value="40S ribosomal protein S26"/>
    <property type="match status" value="1"/>
</dbReference>
<dbReference type="GO" id="GO:0003729">
    <property type="term" value="F:mRNA binding"/>
    <property type="evidence" value="ECO:0007669"/>
    <property type="project" value="InterPro"/>
</dbReference>
<protein>
    <recommendedName>
        <fullName evidence="7">RRM domain-containing protein</fullName>
    </recommendedName>
</protein>
<organism evidence="8 9">
    <name type="scientific">Rhodotorula mucilaginosa</name>
    <name type="common">Yeast</name>
    <name type="synonym">Rhodotorula rubra</name>
    <dbReference type="NCBI Taxonomy" id="5537"/>
    <lineage>
        <taxon>Eukaryota</taxon>
        <taxon>Fungi</taxon>
        <taxon>Dikarya</taxon>
        <taxon>Basidiomycota</taxon>
        <taxon>Pucciniomycotina</taxon>
        <taxon>Microbotryomycetes</taxon>
        <taxon>Sporidiobolales</taxon>
        <taxon>Sporidiobolaceae</taxon>
        <taxon>Rhodotorula</taxon>
    </lineage>
</organism>
<dbReference type="GO" id="GO:0005829">
    <property type="term" value="C:cytosol"/>
    <property type="evidence" value="ECO:0007669"/>
    <property type="project" value="TreeGrafter"/>
</dbReference>
<dbReference type="InterPro" id="IPR000504">
    <property type="entry name" value="RRM_dom"/>
</dbReference>
<dbReference type="GO" id="GO:0005840">
    <property type="term" value="C:ribosome"/>
    <property type="evidence" value="ECO:0007669"/>
    <property type="project" value="UniProtKB-KW"/>
</dbReference>
<dbReference type="PANTHER" id="PTHR47640:SF5">
    <property type="entry name" value="RRM DOMAIN-CONTAINING PROTEIN"/>
    <property type="match status" value="1"/>
</dbReference>
<keyword evidence="4" id="KW-0687">Ribonucleoprotein</keyword>
<evidence type="ECO:0000256" key="3">
    <source>
        <dbReference type="ARBA" id="ARBA00022980"/>
    </source>
</evidence>
<dbReference type="GO" id="GO:0003735">
    <property type="term" value="F:structural constituent of ribosome"/>
    <property type="evidence" value="ECO:0007669"/>
    <property type="project" value="InterPro"/>
</dbReference>
<dbReference type="InterPro" id="IPR000892">
    <property type="entry name" value="Ribosomal_eS26"/>
</dbReference>
<dbReference type="AlphaFoldDB" id="A0A9P7B866"/>
<evidence type="ECO:0000313" key="8">
    <source>
        <dbReference type="EMBL" id="KAG0663527.1"/>
    </source>
</evidence>
<dbReference type="SUPFAM" id="SSF54928">
    <property type="entry name" value="RNA-binding domain, RBD"/>
    <property type="match status" value="3"/>
</dbReference>
<evidence type="ECO:0000256" key="1">
    <source>
        <dbReference type="ARBA" id="ARBA00008596"/>
    </source>
</evidence>